<proteinExistence type="predicted"/>
<organism evidence="1 2">
    <name type="scientific">Penicilliopsis zonata CBS 506.65</name>
    <dbReference type="NCBI Taxonomy" id="1073090"/>
    <lineage>
        <taxon>Eukaryota</taxon>
        <taxon>Fungi</taxon>
        <taxon>Dikarya</taxon>
        <taxon>Ascomycota</taxon>
        <taxon>Pezizomycotina</taxon>
        <taxon>Eurotiomycetes</taxon>
        <taxon>Eurotiomycetidae</taxon>
        <taxon>Eurotiales</taxon>
        <taxon>Aspergillaceae</taxon>
        <taxon>Penicilliopsis</taxon>
    </lineage>
</organism>
<dbReference type="VEuPathDB" id="FungiDB:ASPZODRAFT_20504"/>
<name>A0A1L9S5E4_9EURO</name>
<accession>A0A1L9S5E4</accession>
<gene>
    <name evidence="1" type="ORF">ASPZODRAFT_20504</name>
</gene>
<evidence type="ECO:0000313" key="2">
    <source>
        <dbReference type="Proteomes" id="UP000184188"/>
    </source>
</evidence>
<evidence type="ECO:0000313" key="1">
    <source>
        <dbReference type="EMBL" id="OJJ42386.1"/>
    </source>
</evidence>
<dbReference type="OrthoDB" id="5229624at2759"/>
<dbReference type="AlphaFoldDB" id="A0A1L9S5E4"/>
<dbReference type="Proteomes" id="UP000184188">
    <property type="component" value="Unassembled WGS sequence"/>
</dbReference>
<dbReference type="EMBL" id="KV878360">
    <property type="protein sequence ID" value="OJJ42386.1"/>
    <property type="molecule type" value="Genomic_DNA"/>
</dbReference>
<keyword evidence="2" id="KW-1185">Reference proteome</keyword>
<dbReference type="RefSeq" id="XP_022576896.1">
    <property type="nucleotide sequence ID" value="XM_022727606.1"/>
</dbReference>
<reference evidence="2" key="1">
    <citation type="journal article" date="2017" name="Genome Biol.">
        <title>Comparative genomics reveals high biological diversity and specific adaptations in the industrially and medically important fungal genus Aspergillus.</title>
        <authorList>
            <person name="de Vries R.P."/>
            <person name="Riley R."/>
            <person name="Wiebenga A."/>
            <person name="Aguilar-Osorio G."/>
            <person name="Amillis S."/>
            <person name="Uchima C.A."/>
            <person name="Anderluh G."/>
            <person name="Asadollahi M."/>
            <person name="Askin M."/>
            <person name="Barry K."/>
            <person name="Battaglia E."/>
            <person name="Bayram O."/>
            <person name="Benocci T."/>
            <person name="Braus-Stromeyer S.A."/>
            <person name="Caldana C."/>
            <person name="Canovas D."/>
            <person name="Cerqueira G.C."/>
            <person name="Chen F."/>
            <person name="Chen W."/>
            <person name="Choi C."/>
            <person name="Clum A."/>
            <person name="Dos Santos R.A."/>
            <person name="Damasio A.R."/>
            <person name="Diallinas G."/>
            <person name="Emri T."/>
            <person name="Fekete E."/>
            <person name="Flipphi M."/>
            <person name="Freyberg S."/>
            <person name="Gallo A."/>
            <person name="Gournas C."/>
            <person name="Habgood R."/>
            <person name="Hainaut M."/>
            <person name="Harispe M.L."/>
            <person name="Henrissat B."/>
            <person name="Hilden K.S."/>
            <person name="Hope R."/>
            <person name="Hossain A."/>
            <person name="Karabika E."/>
            <person name="Karaffa L."/>
            <person name="Karanyi Z."/>
            <person name="Krasevec N."/>
            <person name="Kuo A."/>
            <person name="Kusch H."/>
            <person name="LaButti K."/>
            <person name="Lagendijk E.L."/>
            <person name="Lapidus A."/>
            <person name="Levasseur A."/>
            <person name="Lindquist E."/>
            <person name="Lipzen A."/>
            <person name="Logrieco A.F."/>
            <person name="MacCabe A."/>
            <person name="Maekelae M.R."/>
            <person name="Malavazi I."/>
            <person name="Melin P."/>
            <person name="Meyer V."/>
            <person name="Mielnichuk N."/>
            <person name="Miskei M."/>
            <person name="Molnar A.P."/>
            <person name="Mule G."/>
            <person name="Ngan C.Y."/>
            <person name="Orejas M."/>
            <person name="Orosz E."/>
            <person name="Ouedraogo J.P."/>
            <person name="Overkamp K.M."/>
            <person name="Park H.-S."/>
            <person name="Perrone G."/>
            <person name="Piumi F."/>
            <person name="Punt P.J."/>
            <person name="Ram A.F."/>
            <person name="Ramon A."/>
            <person name="Rauscher S."/>
            <person name="Record E."/>
            <person name="Riano-Pachon D.M."/>
            <person name="Robert V."/>
            <person name="Roehrig J."/>
            <person name="Ruller R."/>
            <person name="Salamov A."/>
            <person name="Salih N.S."/>
            <person name="Samson R.A."/>
            <person name="Sandor E."/>
            <person name="Sanguinetti M."/>
            <person name="Schuetze T."/>
            <person name="Sepcic K."/>
            <person name="Shelest E."/>
            <person name="Sherlock G."/>
            <person name="Sophianopoulou V."/>
            <person name="Squina F.M."/>
            <person name="Sun H."/>
            <person name="Susca A."/>
            <person name="Todd R.B."/>
            <person name="Tsang A."/>
            <person name="Unkles S.E."/>
            <person name="van de Wiele N."/>
            <person name="van Rossen-Uffink D."/>
            <person name="Oliveira J.V."/>
            <person name="Vesth T.C."/>
            <person name="Visser J."/>
            <person name="Yu J.-H."/>
            <person name="Zhou M."/>
            <person name="Andersen M.R."/>
            <person name="Archer D.B."/>
            <person name="Baker S.E."/>
            <person name="Benoit I."/>
            <person name="Brakhage A.A."/>
            <person name="Braus G.H."/>
            <person name="Fischer R."/>
            <person name="Frisvad J.C."/>
            <person name="Goldman G.H."/>
            <person name="Houbraken J."/>
            <person name="Oakley B."/>
            <person name="Pocsi I."/>
            <person name="Scazzocchio C."/>
            <person name="Seiboth B."/>
            <person name="vanKuyk P.A."/>
            <person name="Wortman J."/>
            <person name="Dyer P.S."/>
            <person name="Grigoriev I.V."/>
        </authorList>
    </citation>
    <scope>NUCLEOTIDE SEQUENCE [LARGE SCALE GENOMIC DNA]</scope>
    <source>
        <strain evidence="2">CBS 506.65</strain>
    </source>
</reference>
<dbReference type="GeneID" id="34614070"/>
<sequence>MVTLILDSMLAHDPYTLPLATVYKATENSHPAALSMMTAWRTITEAGPPSLLALDSRQGTAYFALDVSEGNAARETILRGRIKVVDMDEMESEGVMPLLAPFGATGDTLEVLQFYDDALQACRSMFT</sequence>
<protein>
    <submittedName>
        <fullName evidence="1">Uncharacterized protein</fullName>
    </submittedName>
</protein>